<protein>
    <submittedName>
        <fullName evidence="1">Uncharacterized protein</fullName>
    </submittedName>
</protein>
<evidence type="ECO:0000313" key="2">
    <source>
        <dbReference type="Proteomes" id="UP000228711"/>
    </source>
</evidence>
<reference evidence="2" key="1">
    <citation type="submission" date="2017-09" db="EMBL/GenBank/DDBJ databases">
        <title>Depth-based differentiation of microbial function through sediment-hosted aquifers and enrichment of novel symbionts in the deep terrestrial subsurface.</title>
        <authorList>
            <person name="Probst A.J."/>
            <person name="Ladd B."/>
            <person name="Jarett J.K."/>
            <person name="Geller-Mcgrath D.E."/>
            <person name="Sieber C.M.K."/>
            <person name="Emerson J.B."/>
            <person name="Anantharaman K."/>
            <person name="Thomas B.C."/>
            <person name="Malmstrom R."/>
            <person name="Stieglmeier M."/>
            <person name="Klingl A."/>
            <person name="Woyke T."/>
            <person name="Ryan C.M."/>
            <person name="Banfield J.F."/>
        </authorList>
    </citation>
    <scope>NUCLEOTIDE SEQUENCE [LARGE SCALE GENOMIC DNA]</scope>
</reference>
<accession>A0A2H0YTH0</accession>
<dbReference type="AlphaFoldDB" id="A0A2H0YTH0"/>
<proteinExistence type="predicted"/>
<sequence>MGGQIKKHFIKDMLLLGFGVFAVFGLFTLQSNAQQTGPPGQDTNSSNILDLLRISDPDGIQVKPGGLRVGNSGTIDISSTFEVYGDLHGNGNLLIVTQGVCNDANNALEPACAFDTVGEQHPAFIADINQDQLPLRNYVGVGTNYPAGKLSISSQQNEFLNGAVYATSTAGDGVWGVSSANPAAGIFGLAINPNTVAVYGKSVDKYSRGVSGFSNGTGAPAGLFWGNVVVTGGYIQGNASGLYRVSSINDSSLSVSEGGRGIGVWGNGEPITVDANTSVDPQTIQLSFNSGERIRSLTVYMRVKDTGSYTILDSSMPVTVSMTPQQLSFRNTSPTEYQAIVFAQIENTLNITVGHPVANGVIYAVNNTQPILYSSNGLYEMSASVGPGLSNEFTWKFSTSSPRGELCNVQTEGEPVNCKSNPNETISGETVYYKFPASYTGDVTWQDPIEVTWAGSTDVVRIVNLKVVDIQTPTTPIVAEYNAGNGTVPRVNIPVTYKTPSGIGQISELTYEPVIPEGEETDARNNIEDVDSSGNYRAPEIVLDDVVGLGSRGTT</sequence>
<dbReference type="EMBL" id="PEXV01000046">
    <property type="protein sequence ID" value="PIS41794.1"/>
    <property type="molecule type" value="Genomic_DNA"/>
</dbReference>
<dbReference type="Proteomes" id="UP000228711">
    <property type="component" value="Unassembled WGS sequence"/>
</dbReference>
<feature type="non-terminal residue" evidence="1">
    <location>
        <position position="555"/>
    </location>
</feature>
<organism evidence="1 2">
    <name type="scientific">Candidatus Kerfeldbacteria bacterium CG08_land_8_20_14_0_20_42_7</name>
    <dbReference type="NCBI Taxonomy" id="2014245"/>
    <lineage>
        <taxon>Bacteria</taxon>
        <taxon>Candidatus Kerfeldiibacteriota</taxon>
    </lineage>
</organism>
<comment type="caution">
    <text evidence="1">The sequence shown here is derived from an EMBL/GenBank/DDBJ whole genome shotgun (WGS) entry which is preliminary data.</text>
</comment>
<name>A0A2H0YTH0_9BACT</name>
<gene>
    <name evidence="1" type="ORF">COT25_01185</name>
</gene>
<evidence type="ECO:0000313" key="1">
    <source>
        <dbReference type="EMBL" id="PIS41794.1"/>
    </source>
</evidence>